<feature type="region of interest" description="Disordered" evidence="1">
    <location>
        <begin position="210"/>
        <end position="229"/>
    </location>
</feature>
<feature type="region of interest" description="Disordered" evidence="1">
    <location>
        <begin position="253"/>
        <end position="283"/>
    </location>
</feature>
<feature type="compositionally biased region" description="Polar residues" evidence="1">
    <location>
        <begin position="502"/>
        <end position="519"/>
    </location>
</feature>
<feature type="compositionally biased region" description="Pro residues" evidence="1">
    <location>
        <begin position="593"/>
        <end position="610"/>
    </location>
</feature>
<dbReference type="Proteomes" id="UP001174936">
    <property type="component" value="Unassembled WGS sequence"/>
</dbReference>
<feature type="compositionally biased region" description="Basic and acidic residues" evidence="1">
    <location>
        <begin position="481"/>
        <end position="500"/>
    </location>
</feature>
<evidence type="ECO:0008006" key="4">
    <source>
        <dbReference type="Google" id="ProtNLM"/>
    </source>
</evidence>
<feature type="region of interest" description="Disordered" evidence="1">
    <location>
        <begin position="906"/>
        <end position="1028"/>
    </location>
</feature>
<feature type="region of interest" description="Disordered" evidence="1">
    <location>
        <begin position="333"/>
        <end position="352"/>
    </location>
</feature>
<feature type="compositionally biased region" description="Low complexity" evidence="1">
    <location>
        <begin position="559"/>
        <end position="568"/>
    </location>
</feature>
<proteinExistence type="predicted"/>
<feature type="region of interest" description="Disordered" evidence="1">
    <location>
        <begin position="1118"/>
        <end position="1153"/>
    </location>
</feature>
<sequence>MGNSQSAIVDFDTHRRRSHRLSKPKTGNYATAGLLSPGGFSNSSKRHSDARMSFLPPPPSPASTPTTASTFDAHPGSGSGSEPYYQDQYMERSASAVSVQRKESRRRSLFRSRSSQGRPDRERRQSSIGPFSRVADRLSRTNSMTYESALSYYGQPAPESWQPPPAGSRTSWNYDMSSYEAKRLLNLAEEPRFELAATMSENKMTVVTETTWKSSNPTQPTKPPSTTISRANSDLSLYMPVRRRSVIQKPGVATRANSLRDGPVARPNFRFSHPPTPNMSRQPSVESFRNGVLSMPPSVHDPEVQRAVTPCEDNYQSTGAFKLGSLRIVNGAASPGSPEVEKNRNRSQGFSSKHADYFGATQIAESSDTAGGKPSIPHIVSLMVEAPQPRAIPLDPINTSFLNLDTPTISPALSPEPAPTSLAATITIVPDYLADITFSPFSLENQLPASPKLETTSRTAALDAHLFEDEPQTEYSSTEVLDVREDANAKPKPERPDGDTGSRFSRTDSGFESARSPSEYSHKQLTKADSGYSSNVSLRSFQAKAQEKELTLSLEKQSSHSSRGGVSVHSEERRSLSFVSAVSHLIPPEREAPPPPVPPKDHPPVSPTQPRPSTSTKKSGESANAPKPSLDVRVAAPPAINLPLRNGGPKSPDSMPRTPGSAKSAKSARSDRSTSALSIGSGSHKPSKLQRLLSSARRPAAGPPTVHATHIEEKANVPVVPREVEHKFHEHTGLFPLTTKRLALKPRASMDTLKTIFSVGSVEASASHEAVNIVPLAAKAPKSVVEEDHEAKEPGWRHTLQAVPSSIVSAAAHVIPRKPVPKRSTSERIVSVKDKGFETPQKSSSPDSILVAEAELSTYTSISNSLGNNAYDVALIAMASGEDGPLSPQIMSRTLTLNESAMRRLELGSPSSSTKSPFNLPSPTPPSPLAARNVSTVDKGKSPPPVSMATRRPMSLRVPQPLRSQSSTERLSRKNSREDIHSYPAAQPPLAKKPSRDSVRSYPAYPQLPNSASDRSDPSPSIPPMDPRRIMSFRQSQYSNNQVQNWETQTEHGYSGQASRSNSMVGHSRNNSVSSAPGGHAGYGIQRPGSAQSWQVYSAKPQLRHRASYDSFNLQQRRSQYGHPPSMSNGYSAPKSKYDPWNSNGQFDPGAGLGLQDSRYPPYVPRGHHRNRSISRVNPSAPYRVLHSYNSPAYRNAPIWG</sequence>
<feature type="region of interest" description="Disordered" evidence="1">
    <location>
        <begin position="466"/>
        <end position="712"/>
    </location>
</feature>
<comment type="caution">
    <text evidence="2">The sequence shown here is derived from an EMBL/GenBank/DDBJ whole genome shotgun (WGS) entry which is preliminary data.</text>
</comment>
<gene>
    <name evidence="2" type="ORF">B0T16DRAFT_385151</name>
</gene>
<feature type="region of interest" description="Disordered" evidence="1">
    <location>
        <begin position="1"/>
        <end position="136"/>
    </location>
</feature>
<evidence type="ECO:0000313" key="2">
    <source>
        <dbReference type="EMBL" id="KAK0656449.1"/>
    </source>
</evidence>
<feature type="compositionally biased region" description="Polar residues" evidence="1">
    <location>
        <begin position="1048"/>
        <end position="1075"/>
    </location>
</feature>
<reference evidence="2" key="1">
    <citation type="submission" date="2023-06" db="EMBL/GenBank/DDBJ databases">
        <title>Genome-scale phylogeny and comparative genomics of the fungal order Sordariales.</title>
        <authorList>
            <consortium name="Lawrence Berkeley National Laboratory"/>
            <person name="Hensen N."/>
            <person name="Bonometti L."/>
            <person name="Westerberg I."/>
            <person name="Brannstrom I.O."/>
            <person name="Guillou S."/>
            <person name="Cros-Aarteil S."/>
            <person name="Calhoun S."/>
            <person name="Haridas S."/>
            <person name="Kuo A."/>
            <person name="Mondo S."/>
            <person name="Pangilinan J."/>
            <person name="Riley R."/>
            <person name="Labutti K."/>
            <person name="Andreopoulos B."/>
            <person name="Lipzen A."/>
            <person name="Chen C."/>
            <person name="Yanf M."/>
            <person name="Daum C."/>
            <person name="Ng V."/>
            <person name="Clum A."/>
            <person name="Steindorff A."/>
            <person name="Ohm R."/>
            <person name="Martin F."/>
            <person name="Silar P."/>
            <person name="Natvig D."/>
            <person name="Lalanne C."/>
            <person name="Gautier V."/>
            <person name="Ament-Velasquez S.L."/>
            <person name="Kruys A."/>
            <person name="Hutchinson M.I."/>
            <person name="Powell A.J."/>
            <person name="Barry K."/>
            <person name="Miller A.N."/>
            <person name="Grigoriev I.V."/>
            <person name="Debuchy R."/>
            <person name="Gladieux P."/>
            <person name="Thoren M.H."/>
            <person name="Johannesson H."/>
        </authorList>
    </citation>
    <scope>NUCLEOTIDE SEQUENCE</scope>
    <source>
        <strain evidence="2">SMH2532-1</strain>
    </source>
</reference>
<evidence type="ECO:0000313" key="3">
    <source>
        <dbReference type="Proteomes" id="UP001174936"/>
    </source>
</evidence>
<organism evidence="2 3">
    <name type="scientific">Cercophora newfieldiana</name>
    <dbReference type="NCBI Taxonomy" id="92897"/>
    <lineage>
        <taxon>Eukaryota</taxon>
        <taxon>Fungi</taxon>
        <taxon>Dikarya</taxon>
        <taxon>Ascomycota</taxon>
        <taxon>Pezizomycotina</taxon>
        <taxon>Sordariomycetes</taxon>
        <taxon>Sordariomycetidae</taxon>
        <taxon>Sordariales</taxon>
        <taxon>Lasiosphaeriaceae</taxon>
        <taxon>Cercophora</taxon>
    </lineage>
</organism>
<evidence type="ECO:0000256" key="1">
    <source>
        <dbReference type="SAM" id="MobiDB-lite"/>
    </source>
</evidence>
<feature type="compositionally biased region" description="Basic residues" evidence="1">
    <location>
        <begin position="14"/>
        <end position="23"/>
    </location>
</feature>
<dbReference type="EMBL" id="JAULSV010000001">
    <property type="protein sequence ID" value="KAK0656449.1"/>
    <property type="molecule type" value="Genomic_DNA"/>
</dbReference>
<accession>A0AA40D148</accession>
<dbReference type="AlphaFoldDB" id="A0AA40D148"/>
<feature type="compositionally biased region" description="Basic and acidic residues" evidence="1">
    <location>
        <begin position="970"/>
        <end position="981"/>
    </location>
</feature>
<name>A0AA40D148_9PEZI</name>
<feature type="compositionally biased region" description="Polar residues" evidence="1">
    <location>
        <begin position="531"/>
        <end position="540"/>
    </location>
</feature>
<feature type="region of interest" description="Disordered" evidence="1">
    <location>
        <begin position="1048"/>
        <end position="1087"/>
    </location>
</feature>
<keyword evidence="3" id="KW-1185">Reference proteome</keyword>
<protein>
    <recommendedName>
        <fullName evidence="4">Proteophosphoglycan ppg4</fullName>
    </recommendedName>
</protein>